<dbReference type="Gene3D" id="1.10.287.130">
    <property type="match status" value="1"/>
</dbReference>
<dbReference type="InterPro" id="IPR035965">
    <property type="entry name" value="PAS-like_dom_sf"/>
</dbReference>
<protein>
    <recommendedName>
        <fullName evidence="2">histidine kinase</fullName>
        <ecNumber evidence="2">2.7.13.3</ecNumber>
    </recommendedName>
</protein>
<dbReference type="InterPro" id="IPR003661">
    <property type="entry name" value="HisK_dim/P_dom"/>
</dbReference>
<feature type="domain" description="PAC" evidence="10">
    <location>
        <begin position="428"/>
        <end position="480"/>
    </location>
</feature>
<dbReference type="InterPro" id="IPR004358">
    <property type="entry name" value="Sig_transdc_His_kin-like_C"/>
</dbReference>
<sequence>MARAAPPFRRRPPLDPIRADAAQPPRRGLRLSLAALALVALLPLALWAWVALEGRSRALASAEAEMGRATAILAEQALRLLESQSTVLELVDQVAGERACPELRFDPSMRAFLRTAAHQAAQTEAAWIINADGTICLGSRAGQLDDLSRAERGYFTGARDAPRGHTHIERAMTSMADGLPFFSLSRRRGEDRFDGIIVITVDLSGLVAYWGRTVAVLPSQRVAMLRADGAFIARSWAPMVPAPDERMEAGLAALWGEAPQGGGLGIVSPVDHNQRIASWRRLPGWDVVVTSSMAAEEALRPWRRFTLLSGLVALGISTLLAAFLWTVARARMRLEEANAALEGRVAQRTAQLRESEARFRAITDAMPQIVWSTRADGFHDFYNRRWYEYTGTTPEQVHGMGWAPVFHPEDQPQAWARWRRSLDTGEPYEVEYRLRATDGSYRWMLGRALPVRDDTGEILRWFGTCTDIQEIVEAREVLARSRAELETLIQGRTRDLQATQARLAQAQRMEALGQLAGGIAHDFNNVLQAVQGGAGLIERRPGEAASVHRLARMVVEAAERGASITRRLLAFARRGDLRAEPVEAAPLLADMAEILRHTLGTGIELRVEAPEGLPPLLADKGQLETVLVNLATNARDAMDGQGRLTLSAATDSPREDGAPGRPVTLRAGSYVRLSVSDTGTGMSPEIVARATEPFFTTKPPGQGTGLGLAIVRGFAEQSGGALGIESASGRGTAVHLWLPLAEAEASGEPPSVAPAEAPRDGVRARLMLVDDDAVVRGVTAEQLAEAGYAVRQAADGPSALALLDAGEAVDLLVSDLSMPGMDGVSLVRAAQRRRPRLPAILLTGFATHAAELALGGALSGTFSLLRKPVTAEQLAERVAVLLEGSGVADAAPPSRKR</sequence>
<dbReference type="PRINTS" id="PR00344">
    <property type="entry name" value="BCTRLSENSOR"/>
</dbReference>
<dbReference type="PROSITE" id="PS50112">
    <property type="entry name" value="PAS"/>
    <property type="match status" value="1"/>
</dbReference>
<evidence type="ECO:0000259" key="7">
    <source>
        <dbReference type="PROSITE" id="PS50109"/>
    </source>
</evidence>
<dbReference type="Pfam" id="PF00072">
    <property type="entry name" value="Response_reg"/>
    <property type="match status" value="1"/>
</dbReference>
<evidence type="ECO:0000256" key="1">
    <source>
        <dbReference type="ARBA" id="ARBA00000085"/>
    </source>
</evidence>
<feature type="transmembrane region" description="Helical" evidence="6">
    <location>
        <begin position="305"/>
        <end position="328"/>
    </location>
</feature>
<dbReference type="Gene3D" id="3.40.50.2300">
    <property type="match status" value="1"/>
</dbReference>
<dbReference type="SMART" id="SM00448">
    <property type="entry name" value="REC"/>
    <property type="match status" value="1"/>
</dbReference>
<dbReference type="NCBIfam" id="TIGR00229">
    <property type="entry name" value="sensory_box"/>
    <property type="match status" value="1"/>
</dbReference>
<evidence type="ECO:0000256" key="4">
    <source>
        <dbReference type="PROSITE-ProRule" id="PRU00169"/>
    </source>
</evidence>
<keyword evidence="3 4" id="KW-0597">Phosphoprotein</keyword>
<dbReference type="SMART" id="SM00388">
    <property type="entry name" value="HisKA"/>
    <property type="match status" value="1"/>
</dbReference>
<feature type="region of interest" description="Disordered" evidence="5">
    <location>
        <begin position="1"/>
        <end position="21"/>
    </location>
</feature>
<dbReference type="Gene3D" id="3.30.565.10">
    <property type="entry name" value="Histidine kinase-like ATPase, C-terminal domain"/>
    <property type="match status" value="1"/>
</dbReference>
<dbReference type="InterPro" id="IPR000700">
    <property type="entry name" value="PAS-assoc_C"/>
</dbReference>
<dbReference type="EMBL" id="JAPFQI010000010">
    <property type="protein sequence ID" value="MCW8086667.1"/>
    <property type="molecule type" value="Genomic_DNA"/>
</dbReference>
<evidence type="ECO:0000313" key="12">
    <source>
        <dbReference type="Proteomes" id="UP001526430"/>
    </source>
</evidence>
<dbReference type="PROSITE" id="PS50113">
    <property type="entry name" value="PAC"/>
    <property type="match status" value="1"/>
</dbReference>
<evidence type="ECO:0000313" key="11">
    <source>
        <dbReference type="EMBL" id="MCW8086667.1"/>
    </source>
</evidence>
<dbReference type="SUPFAM" id="SSF55874">
    <property type="entry name" value="ATPase domain of HSP90 chaperone/DNA topoisomerase II/histidine kinase"/>
    <property type="match status" value="1"/>
</dbReference>
<evidence type="ECO:0000259" key="8">
    <source>
        <dbReference type="PROSITE" id="PS50110"/>
    </source>
</evidence>
<dbReference type="CDD" id="cd00130">
    <property type="entry name" value="PAS"/>
    <property type="match status" value="1"/>
</dbReference>
<dbReference type="PROSITE" id="PS50109">
    <property type="entry name" value="HIS_KIN"/>
    <property type="match status" value="1"/>
</dbReference>
<gene>
    <name evidence="11" type="ORF">OF850_13610</name>
</gene>
<proteinExistence type="predicted"/>
<comment type="catalytic activity">
    <reaction evidence="1">
        <text>ATP + protein L-histidine = ADP + protein N-phospho-L-histidine.</text>
        <dbReference type="EC" id="2.7.13.3"/>
    </reaction>
</comment>
<dbReference type="InterPro" id="IPR000014">
    <property type="entry name" value="PAS"/>
</dbReference>
<dbReference type="PANTHER" id="PTHR43065:SF42">
    <property type="entry name" value="TWO-COMPONENT SENSOR PPRA"/>
    <property type="match status" value="1"/>
</dbReference>
<dbReference type="PANTHER" id="PTHR43065">
    <property type="entry name" value="SENSOR HISTIDINE KINASE"/>
    <property type="match status" value="1"/>
</dbReference>
<dbReference type="InterPro" id="IPR001610">
    <property type="entry name" value="PAC"/>
</dbReference>
<evidence type="ECO:0000256" key="6">
    <source>
        <dbReference type="SAM" id="Phobius"/>
    </source>
</evidence>
<feature type="domain" description="PAS" evidence="9">
    <location>
        <begin position="355"/>
        <end position="425"/>
    </location>
</feature>
<dbReference type="PROSITE" id="PS50110">
    <property type="entry name" value="RESPONSE_REGULATORY"/>
    <property type="match status" value="1"/>
</dbReference>
<dbReference type="SUPFAM" id="SSF52172">
    <property type="entry name" value="CheY-like"/>
    <property type="match status" value="1"/>
</dbReference>
<organism evidence="11 12">
    <name type="scientific">Sabulicella glaciei</name>
    <dbReference type="NCBI Taxonomy" id="2984948"/>
    <lineage>
        <taxon>Bacteria</taxon>
        <taxon>Pseudomonadati</taxon>
        <taxon>Pseudomonadota</taxon>
        <taxon>Alphaproteobacteria</taxon>
        <taxon>Acetobacterales</taxon>
        <taxon>Acetobacteraceae</taxon>
        <taxon>Sabulicella</taxon>
    </lineage>
</organism>
<dbReference type="InterPro" id="IPR005467">
    <property type="entry name" value="His_kinase_dom"/>
</dbReference>
<dbReference type="SMART" id="SM00387">
    <property type="entry name" value="HATPase_c"/>
    <property type="match status" value="1"/>
</dbReference>
<dbReference type="InterPro" id="IPR036890">
    <property type="entry name" value="HATPase_C_sf"/>
</dbReference>
<accession>A0ABT3NWY2</accession>
<keyword evidence="12" id="KW-1185">Reference proteome</keyword>
<evidence type="ECO:0000259" key="9">
    <source>
        <dbReference type="PROSITE" id="PS50112"/>
    </source>
</evidence>
<evidence type="ECO:0000256" key="3">
    <source>
        <dbReference type="ARBA" id="ARBA00022553"/>
    </source>
</evidence>
<dbReference type="SMART" id="SM00091">
    <property type="entry name" value="PAS"/>
    <property type="match status" value="1"/>
</dbReference>
<dbReference type="EC" id="2.7.13.3" evidence="2"/>
<feature type="domain" description="Response regulatory" evidence="8">
    <location>
        <begin position="765"/>
        <end position="882"/>
    </location>
</feature>
<dbReference type="CDD" id="cd00082">
    <property type="entry name" value="HisKA"/>
    <property type="match status" value="1"/>
</dbReference>
<dbReference type="SUPFAM" id="SSF55785">
    <property type="entry name" value="PYP-like sensor domain (PAS domain)"/>
    <property type="match status" value="1"/>
</dbReference>
<feature type="modified residue" description="4-aspartylphosphate" evidence="4">
    <location>
        <position position="815"/>
    </location>
</feature>
<dbReference type="SUPFAM" id="SSF47384">
    <property type="entry name" value="Homodimeric domain of signal transducing histidine kinase"/>
    <property type="match status" value="1"/>
</dbReference>
<dbReference type="SMART" id="SM00086">
    <property type="entry name" value="PAC"/>
    <property type="match status" value="1"/>
</dbReference>
<dbReference type="Pfam" id="PF08447">
    <property type="entry name" value="PAS_3"/>
    <property type="match status" value="1"/>
</dbReference>
<dbReference type="InterPro" id="IPR011006">
    <property type="entry name" value="CheY-like_superfamily"/>
</dbReference>
<keyword evidence="6" id="KW-1133">Transmembrane helix</keyword>
<feature type="transmembrane region" description="Helical" evidence="6">
    <location>
        <begin position="31"/>
        <end position="52"/>
    </location>
</feature>
<keyword evidence="6" id="KW-0472">Membrane</keyword>
<dbReference type="CDD" id="cd12914">
    <property type="entry name" value="PDC1_DGC_like"/>
    <property type="match status" value="1"/>
</dbReference>
<keyword evidence="6" id="KW-0812">Transmembrane</keyword>
<dbReference type="RefSeq" id="WP_301590753.1">
    <property type="nucleotide sequence ID" value="NZ_JAPFQI010000010.1"/>
</dbReference>
<dbReference type="Proteomes" id="UP001526430">
    <property type="component" value="Unassembled WGS sequence"/>
</dbReference>
<comment type="caution">
    <text evidence="11">The sequence shown here is derived from an EMBL/GenBank/DDBJ whole genome shotgun (WGS) entry which is preliminary data.</text>
</comment>
<evidence type="ECO:0000256" key="5">
    <source>
        <dbReference type="SAM" id="MobiDB-lite"/>
    </source>
</evidence>
<dbReference type="InterPro" id="IPR013655">
    <property type="entry name" value="PAS_fold_3"/>
</dbReference>
<dbReference type="CDD" id="cd12915">
    <property type="entry name" value="PDC2_DGC_like"/>
    <property type="match status" value="1"/>
</dbReference>
<reference evidence="11 12" key="1">
    <citation type="submission" date="2022-10" db="EMBL/GenBank/DDBJ databases">
        <title>Roseococcus glaciei nov., sp. nov., isolated from glacier.</title>
        <authorList>
            <person name="Liu Q."/>
            <person name="Xin Y.-H."/>
        </authorList>
    </citation>
    <scope>NUCLEOTIDE SEQUENCE [LARGE SCALE GENOMIC DNA]</scope>
    <source>
        <strain evidence="11 12">MDT2-1-1</strain>
    </source>
</reference>
<name>A0ABT3NWY2_9PROT</name>
<feature type="domain" description="Histidine kinase" evidence="7">
    <location>
        <begin position="518"/>
        <end position="742"/>
    </location>
</feature>
<dbReference type="Gene3D" id="3.30.450.20">
    <property type="entry name" value="PAS domain"/>
    <property type="match status" value="3"/>
</dbReference>
<dbReference type="InterPro" id="IPR003594">
    <property type="entry name" value="HATPase_dom"/>
</dbReference>
<dbReference type="InterPro" id="IPR036097">
    <property type="entry name" value="HisK_dim/P_sf"/>
</dbReference>
<dbReference type="Pfam" id="PF02518">
    <property type="entry name" value="HATPase_c"/>
    <property type="match status" value="1"/>
</dbReference>
<evidence type="ECO:0000256" key="2">
    <source>
        <dbReference type="ARBA" id="ARBA00012438"/>
    </source>
</evidence>
<evidence type="ECO:0000259" key="10">
    <source>
        <dbReference type="PROSITE" id="PS50113"/>
    </source>
</evidence>
<dbReference type="InterPro" id="IPR001789">
    <property type="entry name" value="Sig_transdc_resp-reg_receiver"/>
</dbReference>